<dbReference type="STRING" id="1302685.SAMN05444408_101487"/>
<sequence length="728" mass="84006">MNKEIFYCSLDQFDSFNAVINPWAASRKDVTIKLDIKNPELPLVSFDRFKGSFLRIRNKTMLHLFPGNDDLLFGNSTLSVNIFLNISTIAGSAKNNFIFFDIKIDEFLITFYLVKNSENSNIAEIYVGCRMIEDQEETADVIVNQKTGIEINLDYWYNFNLNINKKGMLEINALYINSVLNSGSVSSSLAGGYQLDLNEFTDNDHTNFRQIHSLIFGSENNKGEFNVSDLYLFKGLNEEELWMYIEKGINVSSKYTYRSKISFEIFTDYQDEVYKGIQFFDRRNEKYILKLLPDRYSFTSRTGNSRIIIKLKKGFFTINDSKENRFEIKEENDELHISMDFNDSLLEYELPNIKTVNITNTEKLFVQCEITDITVFENNNPVEVCESVSMDQLIFVKDLSKKSTIPLEIMVLGEPSFEIKPNTEILVQLNLINKSEYDLKFIHEESHGAKGRLKLNSLFWKQLIPTDAISLIKIEAKRISANKLTEIKELVFKCEQDEVFLETNQSFIIKQNEFIRLKISGLKINALSELTPPGAYPFQIQFENIEDYNNGSIPFTLNFIAKKELSCPVGSIVAFYTRDIPENWLLCDGQSIDEKLYPELYNLLQHKNVPDLRNRFLVGAGNNYPLGSTGGQDSVTLQTNQIPAHTHHITGIQSNNEPFKDVDLGWMRREEMHGVYGTDRTVYYYKSDKFDTKFFNTKTSTPIQSTGEGLSHENRPPYHAVYYIIKAK</sequence>
<protein>
    <submittedName>
        <fullName evidence="2">Microcystin-dependent protein</fullName>
    </submittedName>
</protein>
<proteinExistence type="predicted"/>
<dbReference type="Pfam" id="PF07484">
    <property type="entry name" value="Collar"/>
    <property type="match status" value="1"/>
</dbReference>
<dbReference type="InterPro" id="IPR011083">
    <property type="entry name" value="Phage_tail_collar_dom"/>
</dbReference>
<dbReference type="EMBL" id="FQVO01000001">
    <property type="protein sequence ID" value="SHE46199.1"/>
    <property type="molecule type" value="Genomic_DNA"/>
</dbReference>
<dbReference type="AlphaFoldDB" id="A0A1M4TNW1"/>
<evidence type="ECO:0000313" key="3">
    <source>
        <dbReference type="Proteomes" id="UP000184236"/>
    </source>
</evidence>
<dbReference type="InterPro" id="IPR037053">
    <property type="entry name" value="Phage_tail_collar_dom_sf"/>
</dbReference>
<dbReference type="RefSeq" id="WP_072883209.1">
    <property type="nucleotide sequence ID" value="NZ_FQVO01000001.1"/>
</dbReference>
<gene>
    <name evidence="2" type="ORF">SAMN05444408_101487</name>
</gene>
<organism evidence="2 3">
    <name type="scientific">Chryseobacterium takakiae</name>
    <dbReference type="NCBI Taxonomy" id="1302685"/>
    <lineage>
        <taxon>Bacteria</taxon>
        <taxon>Pseudomonadati</taxon>
        <taxon>Bacteroidota</taxon>
        <taxon>Flavobacteriia</taxon>
        <taxon>Flavobacteriales</taxon>
        <taxon>Weeksellaceae</taxon>
        <taxon>Chryseobacterium group</taxon>
        <taxon>Chryseobacterium</taxon>
    </lineage>
</organism>
<reference evidence="3" key="1">
    <citation type="submission" date="2016-11" db="EMBL/GenBank/DDBJ databases">
        <authorList>
            <person name="Varghese N."/>
            <person name="Submissions S."/>
        </authorList>
    </citation>
    <scope>NUCLEOTIDE SEQUENCE [LARGE SCALE GENOMIC DNA]</scope>
    <source>
        <strain evidence="3">DSM 26898</strain>
    </source>
</reference>
<dbReference type="CDD" id="cd22641">
    <property type="entry name" value="C24-like"/>
    <property type="match status" value="1"/>
</dbReference>
<dbReference type="OrthoDB" id="9810174at2"/>
<name>A0A1M4TNW1_9FLAO</name>
<dbReference type="SUPFAM" id="SSF88874">
    <property type="entry name" value="Receptor-binding domain of short tail fibre protein gp12"/>
    <property type="match status" value="1"/>
</dbReference>
<dbReference type="Gene3D" id="3.90.1340.10">
    <property type="entry name" value="Phage tail collar domain"/>
    <property type="match status" value="1"/>
</dbReference>
<accession>A0A1M4TNW1</accession>
<evidence type="ECO:0000259" key="1">
    <source>
        <dbReference type="Pfam" id="PF07484"/>
    </source>
</evidence>
<keyword evidence="3" id="KW-1185">Reference proteome</keyword>
<evidence type="ECO:0000313" key="2">
    <source>
        <dbReference type="EMBL" id="SHE46199.1"/>
    </source>
</evidence>
<dbReference type="Proteomes" id="UP000184236">
    <property type="component" value="Unassembled WGS sequence"/>
</dbReference>
<feature type="domain" description="Phage tail collar" evidence="1">
    <location>
        <begin position="570"/>
        <end position="617"/>
    </location>
</feature>